<evidence type="ECO:0000256" key="1">
    <source>
        <dbReference type="ARBA" id="ARBA00004922"/>
    </source>
</evidence>
<evidence type="ECO:0000313" key="8">
    <source>
        <dbReference type="Proteomes" id="UP000789524"/>
    </source>
</evidence>
<dbReference type="PANTHER" id="PTHR12062">
    <property type="entry name" value="N-ACETYLGLUCOSAMINYLTRANSFERASE VI"/>
    <property type="match status" value="1"/>
</dbReference>
<feature type="domain" description="MGAT4 conserved region" evidence="5">
    <location>
        <begin position="57"/>
        <end position="289"/>
    </location>
</feature>
<keyword evidence="4" id="KW-0472">Membrane</keyword>
<dbReference type="GO" id="GO:0005793">
    <property type="term" value="C:endoplasmic reticulum-Golgi intermediate compartment"/>
    <property type="evidence" value="ECO:0007669"/>
    <property type="project" value="TreeGrafter"/>
</dbReference>
<keyword evidence="2" id="KW-0328">Glycosyltransferase</keyword>
<protein>
    <submittedName>
        <fullName evidence="7">(African queen) hypothetical protein</fullName>
    </submittedName>
</protein>
<comment type="caution">
    <text evidence="7">The sequence shown here is derived from an EMBL/GenBank/DDBJ whole genome shotgun (WGS) entry which is preliminary data.</text>
</comment>
<name>A0A8J2MED6_9NEOP</name>
<organism evidence="7 8">
    <name type="scientific">Danaus chrysippus</name>
    <name type="common">African queen</name>
    <dbReference type="NCBI Taxonomy" id="151541"/>
    <lineage>
        <taxon>Eukaryota</taxon>
        <taxon>Metazoa</taxon>
        <taxon>Ecdysozoa</taxon>
        <taxon>Arthropoda</taxon>
        <taxon>Hexapoda</taxon>
        <taxon>Insecta</taxon>
        <taxon>Pterygota</taxon>
        <taxon>Neoptera</taxon>
        <taxon>Endopterygota</taxon>
        <taxon>Lepidoptera</taxon>
        <taxon>Glossata</taxon>
        <taxon>Ditrysia</taxon>
        <taxon>Papilionoidea</taxon>
        <taxon>Nymphalidae</taxon>
        <taxon>Danainae</taxon>
        <taxon>Danaini</taxon>
        <taxon>Danaina</taxon>
        <taxon>Danaus</taxon>
        <taxon>Anosia</taxon>
    </lineage>
</organism>
<feature type="domain" description="MGAT4 A/B/C C-terminal" evidence="6">
    <location>
        <begin position="310"/>
        <end position="426"/>
    </location>
</feature>
<dbReference type="PROSITE" id="PS51257">
    <property type="entry name" value="PROKAR_LIPOPROTEIN"/>
    <property type="match status" value="1"/>
</dbReference>
<evidence type="ECO:0000256" key="2">
    <source>
        <dbReference type="ARBA" id="ARBA00022676"/>
    </source>
</evidence>
<keyword evidence="8" id="KW-1185">Reference proteome</keyword>
<sequence length="446" mass="51456">MLRVPRPGGYLPRRRGFCTLFLMIFVLSSILISCITRTNWALGANPKHAKPVLNSFAYQLMPHLNDHPSSLKPVFLMNGTRQNCDVVIGIPTVHRDKESYIVTTLTSVIHGMSDEERDKNLIVVLIAEIHMDYVRPLVEKIANTFKEFISSGLVELVVPSPFYYPDFENLPSNFGDSNKRVMWRTKQNLDVLYTMAYARSRGTYYLMLEDDITVKERFIEQILEFAKDKTISNPDWYVLEFCNIGGIGKLFKTSDLIYFMTYIQLFYKQMPIDWLLESYIADSSCSLDRTTGNNAPDPLFFPHDNPAVERVFTDIQIFRNHTPMKAYEGETFFWGMKPAKGSVVEFWFREPTNVVRYTFRSGNVMHERDRFYNAVVEALPIRKRKFVVVDTFDEFGFASGNLSLGPLVAIRIRVTRSSNYWVILSEIEIVPRVRQTSKEGKAVANA</sequence>
<keyword evidence="4" id="KW-0812">Transmembrane</keyword>
<evidence type="ECO:0000259" key="5">
    <source>
        <dbReference type="Pfam" id="PF04666"/>
    </source>
</evidence>
<dbReference type="OrthoDB" id="2016523at2759"/>
<proteinExistence type="predicted"/>
<keyword evidence="3" id="KW-0808">Transferase</keyword>
<gene>
    <name evidence="7" type="ORF">DCHRY22_LOCUS327</name>
</gene>
<evidence type="ECO:0000313" key="7">
    <source>
        <dbReference type="EMBL" id="CAG9558104.1"/>
    </source>
</evidence>
<dbReference type="GO" id="GO:0008375">
    <property type="term" value="F:acetylglucosaminyltransferase activity"/>
    <property type="evidence" value="ECO:0007669"/>
    <property type="project" value="TreeGrafter"/>
</dbReference>
<dbReference type="PANTHER" id="PTHR12062:SF9">
    <property type="entry name" value="ALPHA-1,3-MANNOSYL-GLYCOPROTEIN 4-BETA-N-ACETYLGLUCOSAMINYLTRANSFERASE A, ISOFORM A"/>
    <property type="match status" value="1"/>
</dbReference>
<dbReference type="InterPro" id="IPR056576">
    <property type="entry name" value="MGAT4_A/B/C_C"/>
</dbReference>
<dbReference type="EMBL" id="CAKASE010000043">
    <property type="protein sequence ID" value="CAG9558104.1"/>
    <property type="molecule type" value="Genomic_DNA"/>
</dbReference>
<dbReference type="InterPro" id="IPR057279">
    <property type="entry name" value="MGAT4"/>
</dbReference>
<dbReference type="Pfam" id="PF23524">
    <property type="entry name" value="MGAT4A_C"/>
    <property type="match status" value="1"/>
</dbReference>
<dbReference type="GO" id="GO:0006487">
    <property type="term" value="P:protein N-linked glycosylation"/>
    <property type="evidence" value="ECO:0007669"/>
    <property type="project" value="TreeGrafter"/>
</dbReference>
<evidence type="ECO:0000256" key="3">
    <source>
        <dbReference type="ARBA" id="ARBA00022679"/>
    </source>
</evidence>
<evidence type="ECO:0000259" key="6">
    <source>
        <dbReference type="Pfam" id="PF23524"/>
    </source>
</evidence>
<dbReference type="GO" id="GO:0005783">
    <property type="term" value="C:endoplasmic reticulum"/>
    <property type="evidence" value="ECO:0007669"/>
    <property type="project" value="TreeGrafter"/>
</dbReference>
<reference evidence="7" key="1">
    <citation type="submission" date="2021-09" db="EMBL/GenBank/DDBJ databases">
        <authorList>
            <person name="Martin H S."/>
        </authorList>
    </citation>
    <scope>NUCLEOTIDE SEQUENCE</scope>
</reference>
<dbReference type="InterPro" id="IPR006759">
    <property type="entry name" value="Glyco_transf_54"/>
</dbReference>
<dbReference type="AlphaFoldDB" id="A0A8J2MED6"/>
<dbReference type="GO" id="GO:0005795">
    <property type="term" value="C:Golgi stack"/>
    <property type="evidence" value="ECO:0007669"/>
    <property type="project" value="TreeGrafter"/>
</dbReference>
<accession>A0A8J2MED6</accession>
<feature type="transmembrane region" description="Helical" evidence="4">
    <location>
        <begin position="20"/>
        <end position="40"/>
    </location>
</feature>
<comment type="pathway">
    <text evidence="1">Protein modification; protein glycosylation.</text>
</comment>
<evidence type="ECO:0000256" key="4">
    <source>
        <dbReference type="SAM" id="Phobius"/>
    </source>
</evidence>
<keyword evidence="4" id="KW-1133">Transmembrane helix</keyword>
<dbReference type="Pfam" id="PF04666">
    <property type="entry name" value="MGAT4_cons"/>
    <property type="match status" value="1"/>
</dbReference>
<dbReference type="Proteomes" id="UP000789524">
    <property type="component" value="Unassembled WGS sequence"/>
</dbReference>